<accession>A0A444VZ04</accession>
<organism evidence="1 2">
    <name type="scientific">Flavobacterium anhuiense</name>
    <dbReference type="NCBI Taxonomy" id="459526"/>
    <lineage>
        <taxon>Bacteria</taxon>
        <taxon>Pseudomonadati</taxon>
        <taxon>Bacteroidota</taxon>
        <taxon>Flavobacteriia</taxon>
        <taxon>Flavobacteriales</taxon>
        <taxon>Flavobacteriaceae</taxon>
        <taxon>Flavobacterium</taxon>
    </lineage>
</organism>
<dbReference type="AlphaFoldDB" id="A0A444VZ04"/>
<evidence type="ECO:0000313" key="1">
    <source>
        <dbReference type="EMBL" id="RYJ38817.1"/>
    </source>
</evidence>
<evidence type="ECO:0000313" key="2">
    <source>
        <dbReference type="Proteomes" id="UP000290433"/>
    </source>
</evidence>
<sequence>MIVEFLAKISPYVEMTKMSTEFTLADFGDWGDFKLKQK</sequence>
<reference evidence="1 2" key="1">
    <citation type="submission" date="2014-12" db="EMBL/GenBank/DDBJ databases">
        <title>Genome sequence of Flavobacterium anhuiense RCM74.</title>
        <authorList>
            <person name="Kim J.F."/>
            <person name="Song J.Y."/>
            <person name="Kwak M.-J."/>
            <person name="Lee S.-W."/>
        </authorList>
    </citation>
    <scope>NUCLEOTIDE SEQUENCE [LARGE SCALE GENOMIC DNA]</scope>
    <source>
        <strain evidence="1 2">RCM74</strain>
    </source>
</reference>
<comment type="caution">
    <text evidence="1">The sequence shown here is derived from an EMBL/GenBank/DDBJ whole genome shotgun (WGS) entry which is preliminary data.</text>
</comment>
<protein>
    <submittedName>
        <fullName evidence="1">Uncharacterized protein</fullName>
    </submittedName>
</protein>
<name>A0A444VZ04_9FLAO</name>
<gene>
    <name evidence="1" type="ORF">NU08_2042</name>
</gene>
<dbReference type="EMBL" id="JUIV01000006">
    <property type="protein sequence ID" value="RYJ38817.1"/>
    <property type="molecule type" value="Genomic_DNA"/>
</dbReference>
<dbReference type="Proteomes" id="UP000290433">
    <property type="component" value="Unassembled WGS sequence"/>
</dbReference>
<proteinExistence type="predicted"/>